<dbReference type="RefSeq" id="WP_397018368.1">
    <property type="nucleotide sequence ID" value="NZ_JBITMB010000001.1"/>
</dbReference>
<keyword evidence="3" id="KW-1185">Reference proteome</keyword>
<name>A0ABW7ZWB4_9ACTN</name>
<proteinExistence type="predicted"/>
<feature type="region of interest" description="Disordered" evidence="1">
    <location>
        <begin position="1"/>
        <end position="20"/>
    </location>
</feature>
<evidence type="ECO:0000313" key="3">
    <source>
        <dbReference type="Proteomes" id="UP001612928"/>
    </source>
</evidence>
<organism evidence="2 3">
    <name type="scientific">Nonomuraea indica</name>
    <dbReference type="NCBI Taxonomy" id="1581193"/>
    <lineage>
        <taxon>Bacteria</taxon>
        <taxon>Bacillati</taxon>
        <taxon>Actinomycetota</taxon>
        <taxon>Actinomycetes</taxon>
        <taxon>Streptosporangiales</taxon>
        <taxon>Streptosporangiaceae</taxon>
        <taxon>Nonomuraea</taxon>
    </lineage>
</organism>
<protein>
    <recommendedName>
        <fullName evidence="4">DUF3800 domain-containing protein</fullName>
    </recommendedName>
</protein>
<sequence length="325" mass="34089">MSARSARCQTGRRSSRSPRGGLIEIACDESGSEGEKLIGGNTAVFAHAGVHLSRAAAAGCIDHVRARAPSPTVEYKSGIIRRGKHREALKWMLGPAGPLLGHAHVLLIDKALFATGRLAGLLAAGPELAGFLHREGPRTFGPERWNAFLAAFTGVLRGRNGRVPATDAGPAFDVLAALCLAAPPGRLRDVLGELRRTRTDVEALLHGDRPPALPSLDPLIPAIAGAVAHWGAGGVPVSIVHDRQTLLTDERIALLKALLGPSLAGLRLVDSRTDTRIQVADLLAGAARKIAEDELRGHGDPELTALLHPYVTPASIWAPTGAPPP</sequence>
<dbReference type="Proteomes" id="UP001612928">
    <property type="component" value="Unassembled WGS sequence"/>
</dbReference>
<dbReference type="EMBL" id="JBITMB010000001">
    <property type="protein sequence ID" value="MFI7438830.1"/>
    <property type="molecule type" value="Genomic_DNA"/>
</dbReference>
<evidence type="ECO:0008006" key="4">
    <source>
        <dbReference type="Google" id="ProtNLM"/>
    </source>
</evidence>
<gene>
    <name evidence="2" type="ORF">ACIBP5_02560</name>
</gene>
<accession>A0ABW7ZWB4</accession>
<comment type="caution">
    <text evidence="2">The sequence shown here is derived from an EMBL/GenBank/DDBJ whole genome shotgun (WGS) entry which is preliminary data.</text>
</comment>
<reference evidence="2 3" key="1">
    <citation type="submission" date="2024-10" db="EMBL/GenBank/DDBJ databases">
        <title>The Natural Products Discovery Center: Release of the First 8490 Sequenced Strains for Exploring Actinobacteria Biosynthetic Diversity.</title>
        <authorList>
            <person name="Kalkreuter E."/>
            <person name="Kautsar S.A."/>
            <person name="Yang D."/>
            <person name="Bader C.D."/>
            <person name="Teijaro C.N."/>
            <person name="Fluegel L."/>
            <person name="Davis C.M."/>
            <person name="Simpson J.R."/>
            <person name="Lauterbach L."/>
            <person name="Steele A.D."/>
            <person name="Gui C."/>
            <person name="Meng S."/>
            <person name="Li G."/>
            <person name="Viehrig K."/>
            <person name="Ye F."/>
            <person name="Su P."/>
            <person name="Kiefer A.F."/>
            <person name="Nichols A."/>
            <person name="Cepeda A.J."/>
            <person name="Yan W."/>
            <person name="Fan B."/>
            <person name="Jiang Y."/>
            <person name="Adhikari A."/>
            <person name="Zheng C.-J."/>
            <person name="Schuster L."/>
            <person name="Cowan T.M."/>
            <person name="Smanski M.J."/>
            <person name="Chevrette M.G."/>
            <person name="De Carvalho L.P.S."/>
            <person name="Shen B."/>
        </authorList>
    </citation>
    <scope>NUCLEOTIDE SEQUENCE [LARGE SCALE GENOMIC DNA]</scope>
    <source>
        <strain evidence="2 3">NPDC049503</strain>
    </source>
</reference>
<evidence type="ECO:0000256" key="1">
    <source>
        <dbReference type="SAM" id="MobiDB-lite"/>
    </source>
</evidence>
<evidence type="ECO:0000313" key="2">
    <source>
        <dbReference type="EMBL" id="MFI7438830.1"/>
    </source>
</evidence>